<accession>A0ABD2NX18</accession>
<protein>
    <submittedName>
        <fullName evidence="1">Uncharacterized protein</fullName>
    </submittedName>
</protein>
<organism evidence="1 2">
    <name type="scientific">Cryptolaemus montrouzieri</name>
    <dbReference type="NCBI Taxonomy" id="559131"/>
    <lineage>
        <taxon>Eukaryota</taxon>
        <taxon>Metazoa</taxon>
        <taxon>Ecdysozoa</taxon>
        <taxon>Arthropoda</taxon>
        <taxon>Hexapoda</taxon>
        <taxon>Insecta</taxon>
        <taxon>Pterygota</taxon>
        <taxon>Neoptera</taxon>
        <taxon>Endopterygota</taxon>
        <taxon>Coleoptera</taxon>
        <taxon>Polyphaga</taxon>
        <taxon>Cucujiformia</taxon>
        <taxon>Coccinelloidea</taxon>
        <taxon>Coccinellidae</taxon>
        <taxon>Scymninae</taxon>
        <taxon>Scymnini</taxon>
        <taxon>Cryptolaemus</taxon>
    </lineage>
</organism>
<evidence type="ECO:0000313" key="2">
    <source>
        <dbReference type="Proteomes" id="UP001516400"/>
    </source>
</evidence>
<dbReference type="Proteomes" id="UP001516400">
    <property type="component" value="Unassembled WGS sequence"/>
</dbReference>
<dbReference type="AlphaFoldDB" id="A0ABD2NX18"/>
<feature type="non-terminal residue" evidence="1">
    <location>
        <position position="75"/>
    </location>
</feature>
<evidence type="ECO:0000313" key="1">
    <source>
        <dbReference type="EMBL" id="KAL3283273.1"/>
    </source>
</evidence>
<sequence length="75" mass="8684">MAYRKIPVAIWQRCISDSKFSKYRDKKSSKILATMSGVKLGDRKSLSRLYGTYSPGRLSRLNMILSWNPFPQIIE</sequence>
<comment type="caution">
    <text evidence="1">The sequence shown here is derived from an EMBL/GenBank/DDBJ whole genome shotgun (WGS) entry which is preliminary data.</text>
</comment>
<name>A0ABD2NX18_9CUCU</name>
<keyword evidence="2" id="KW-1185">Reference proteome</keyword>
<dbReference type="EMBL" id="JABFTP020000144">
    <property type="protein sequence ID" value="KAL3283273.1"/>
    <property type="molecule type" value="Genomic_DNA"/>
</dbReference>
<reference evidence="1 2" key="1">
    <citation type="journal article" date="2021" name="BMC Biol.">
        <title>Horizontally acquired antibacterial genes associated with adaptive radiation of ladybird beetles.</title>
        <authorList>
            <person name="Li H.S."/>
            <person name="Tang X.F."/>
            <person name="Huang Y.H."/>
            <person name="Xu Z.Y."/>
            <person name="Chen M.L."/>
            <person name="Du X.Y."/>
            <person name="Qiu B.Y."/>
            <person name="Chen P.T."/>
            <person name="Zhang W."/>
            <person name="Slipinski A."/>
            <person name="Escalona H.E."/>
            <person name="Waterhouse R.M."/>
            <person name="Zwick A."/>
            <person name="Pang H."/>
        </authorList>
    </citation>
    <scope>NUCLEOTIDE SEQUENCE [LARGE SCALE GENOMIC DNA]</scope>
    <source>
        <strain evidence="1">SYSU2018</strain>
    </source>
</reference>
<gene>
    <name evidence="1" type="ORF">HHI36_006421</name>
</gene>
<proteinExistence type="predicted"/>